<evidence type="ECO:0000313" key="1">
    <source>
        <dbReference type="EMBL" id="GIG73546.1"/>
    </source>
</evidence>
<comment type="caution">
    <text evidence="1">The sequence shown here is derived from an EMBL/GenBank/DDBJ whole genome shotgun (WGS) entry which is preliminary data.</text>
</comment>
<accession>A0A8J3PKM9</accession>
<organism evidence="1 2">
    <name type="scientific">Planosporangium flavigriseum</name>
    <dbReference type="NCBI Taxonomy" id="373681"/>
    <lineage>
        <taxon>Bacteria</taxon>
        <taxon>Bacillati</taxon>
        <taxon>Actinomycetota</taxon>
        <taxon>Actinomycetes</taxon>
        <taxon>Micromonosporales</taxon>
        <taxon>Micromonosporaceae</taxon>
        <taxon>Planosporangium</taxon>
    </lineage>
</organism>
<sequence>MDGIAVAMIVESRATRAMQSMIAASTGPRSDLKPTPVTDLVSTAGVVVMQISLSLDGESLRSTGLLCEAFQLPAPETRITHGDIREITAREANWPVQVYPAGGDGTGLLTVRPEEVLNP</sequence>
<keyword evidence="2" id="KW-1185">Reference proteome</keyword>
<evidence type="ECO:0000313" key="2">
    <source>
        <dbReference type="Proteomes" id="UP000653674"/>
    </source>
</evidence>
<protein>
    <submittedName>
        <fullName evidence="1">Uncharacterized protein</fullName>
    </submittedName>
</protein>
<proteinExistence type="predicted"/>
<dbReference type="EMBL" id="BONU01000010">
    <property type="protein sequence ID" value="GIG73546.1"/>
    <property type="molecule type" value="Genomic_DNA"/>
</dbReference>
<reference evidence="1" key="1">
    <citation type="submission" date="2021-01" db="EMBL/GenBank/DDBJ databases">
        <title>Whole genome shotgun sequence of Planosporangium flavigriseum NBRC 105377.</title>
        <authorList>
            <person name="Komaki H."/>
            <person name="Tamura T."/>
        </authorList>
    </citation>
    <scope>NUCLEOTIDE SEQUENCE</scope>
    <source>
        <strain evidence="1">NBRC 105377</strain>
    </source>
</reference>
<gene>
    <name evidence="1" type="ORF">Pfl04_19500</name>
</gene>
<name>A0A8J3PKM9_9ACTN</name>
<dbReference type="Proteomes" id="UP000653674">
    <property type="component" value="Unassembled WGS sequence"/>
</dbReference>
<dbReference type="AlphaFoldDB" id="A0A8J3PKM9"/>